<sequence>MECPPGLHFNELLNVCDWQWRAQCTELPRPPAIKPRPKIITPEATTPTPEPEEVQTEKIIIKKVVKEIVRPTDPQPASGTDDVSEPAKDSTVEPVKDVAAEPTIEPAANPEKEPAGEPAEEPAAEPTEGPAPSGGPTSEADAKSAPEQQDDEVVSIDAKPVAVSYYDDTV</sequence>
<reference evidence="1 2" key="1">
    <citation type="journal article" date="2020" name="Cell">
        <title>Large-Scale Comparative Analyses of Tick Genomes Elucidate Their Genetic Diversity and Vector Capacities.</title>
        <authorList>
            <consortium name="Tick Genome and Microbiome Consortium (TIGMIC)"/>
            <person name="Jia N."/>
            <person name="Wang J."/>
            <person name="Shi W."/>
            <person name="Du L."/>
            <person name="Sun Y."/>
            <person name="Zhan W."/>
            <person name="Jiang J.F."/>
            <person name="Wang Q."/>
            <person name="Zhang B."/>
            <person name="Ji P."/>
            <person name="Bell-Sakyi L."/>
            <person name="Cui X.M."/>
            <person name="Yuan T.T."/>
            <person name="Jiang B.G."/>
            <person name="Yang W.F."/>
            <person name="Lam T.T."/>
            <person name="Chang Q.C."/>
            <person name="Ding S.J."/>
            <person name="Wang X.J."/>
            <person name="Zhu J.G."/>
            <person name="Ruan X.D."/>
            <person name="Zhao L."/>
            <person name="Wei J.T."/>
            <person name="Ye R.Z."/>
            <person name="Que T.C."/>
            <person name="Du C.H."/>
            <person name="Zhou Y.H."/>
            <person name="Cheng J.X."/>
            <person name="Dai P.F."/>
            <person name="Guo W.B."/>
            <person name="Han X.H."/>
            <person name="Huang E.J."/>
            <person name="Li L.F."/>
            <person name="Wei W."/>
            <person name="Gao Y.C."/>
            <person name="Liu J.Z."/>
            <person name="Shao H.Z."/>
            <person name="Wang X."/>
            <person name="Wang C.C."/>
            <person name="Yang T.C."/>
            <person name="Huo Q.B."/>
            <person name="Li W."/>
            <person name="Chen H.Y."/>
            <person name="Chen S.E."/>
            <person name="Zhou L.G."/>
            <person name="Ni X.B."/>
            <person name="Tian J.H."/>
            <person name="Sheng Y."/>
            <person name="Liu T."/>
            <person name="Pan Y.S."/>
            <person name="Xia L.Y."/>
            <person name="Li J."/>
            <person name="Zhao F."/>
            <person name="Cao W.C."/>
        </authorList>
    </citation>
    <scope>NUCLEOTIDE SEQUENCE [LARGE SCALE GENOMIC DNA]</scope>
    <source>
        <strain evidence="1">Iper-2018</strain>
    </source>
</reference>
<gene>
    <name evidence="1" type="ORF">HPB47_006091</name>
</gene>
<protein>
    <submittedName>
        <fullName evidence="1">Uncharacterized protein</fullName>
    </submittedName>
</protein>
<comment type="caution">
    <text evidence="1">The sequence shown here is derived from an EMBL/GenBank/DDBJ whole genome shotgun (WGS) entry which is preliminary data.</text>
</comment>
<organism evidence="1 2">
    <name type="scientific">Ixodes persulcatus</name>
    <name type="common">Taiga tick</name>
    <dbReference type="NCBI Taxonomy" id="34615"/>
    <lineage>
        <taxon>Eukaryota</taxon>
        <taxon>Metazoa</taxon>
        <taxon>Ecdysozoa</taxon>
        <taxon>Arthropoda</taxon>
        <taxon>Chelicerata</taxon>
        <taxon>Arachnida</taxon>
        <taxon>Acari</taxon>
        <taxon>Parasitiformes</taxon>
        <taxon>Ixodida</taxon>
        <taxon>Ixodoidea</taxon>
        <taxon>Ixodidae</taxon>
        <taxon>Ixodinae</taxon>
        <taxon>Ixodes</taxon>
    </lineage>
</organism>
<keyword evidence="2" id="KW-1185">Reference proteome</keyword>
<dbReference type="Proteomes" id="UP000805193">
    <property type="component" value="Unassembled WGS sequence"/>
</dbReference>
<proteinExistence type="predicted"/>
<accession>A0AC60PBA7</accession>
<dbReference type="EMBL" id="JABSTQ010010912">
    <property type="protein sequence ID" value="KAG0416841.1"/>
    <property type="molecule type" value="Genomic_DNA"/>
</dbReference>
<evidence type="ECO:0000313" key="2">
    <source>
        <dbReference type="Proteomes" id="UP000805193"/>
    </source>
</evidence>
<name>A0AC60PBA7_IXOPE</name>
<evidence type="ECO:0000313" key="1">
    <source>
        <dbReference type="EMBL" id="KAG0416841.1"/>
    </source>
</evidence>